<feature type="region of interest" description="Disordered" evidence="1">
    <location>
        <begin position="208"/>
        <end position="241"/>
    </location>
</feature>
<comment type="caution">
    <text evidence="3">The sequence shown here is derived from an EMBL/GenBank/DDBJ whole genome shotgun (WGS) entry which is preliminary data.</text>
</comment>
<feature type="compositionally biased region" description="Low complexity" evidence="1">
    <location>
        <begin position="215"/>
        <end position="227"/>
    </location>
</feature>
<keyword evidence="2" id="KW-0812">Transmembrane</keyword>
<proteinExistence type="predicted"/>
<dbReference type="Proteomes" id="UP001157974">
    <property type="component" value="Unassembled WGS sequence"/>
</dbReference>
<feature type="compositionally biased region" description="Basic and acidic residues" evidence="1">
    <location>
        <begin position="155"/>
        <end position="164"/>
    </location>
</feature>
<keyword evidence="2" id="KW-0472">Membrane</keyword>
<feature type="compositionally biased region" description="Polar residues" evidence="1">
    <location>
        <begin position="48"/>
        <end position="62"/>
    </location>
</feature>
<protein>
    <recommendedName>
        <fullName evidence="5">RBPJ-interacting and tubulin-associated protein</fullName>
    </recommendedName>
</protein>
<keyword evidence="4" id="KW-1185">Reference proteome</keyword>
<keyword evidence="2" id="KW-1133">Transmembrane helix</keyword>
<evidence type="ECO:0008006" key="5">
    <source>
        <dbReference type="Google" id="ProtNLM"/>
    </source>
</evidence>
<accession>A0AAV8V022</accession>
<evidence type="ECO:0000256" key="1">
    <source>
        <dbReference type="SAM" id="MobiDB-lite"/>
    </source>
</evidence>
<feature type="compositionally biased region" description="Polar residues" evidence="1">
    <location>
        <begin position="135"/>
        <end position="153"/>
    </location>
</feature>
<dbReference type="EMBL" id="JAMWBK010000002">
    <property type="protein sequence ID" value="KAJ8908194.1"/>
    <property type="molecule type" value="Genomic_DNA"/>
</dbReference>
<evidence type="ECO:0000256" key="2">
    <source>
        <dbReference type="SAM" id="Phobius"/>
    </source>
</evidence>
<name>A0AAV8V022_9RHOD</name>
<feature type="transmembrane region" description="Helical" evidence="2">
    <location>
        <begin position="6"/>
        <end position="27"/>
    </location>
</feature>
<evidence type="ECO:0000313" key="3">
    <source>
        <dbReference type="EMBL" id="KAJ8908194.1"/>
    </source>
</evidence>
<feature type="region of interest" description="Disordered" evidence="1">
    <location>
        <begin position="42"/>
        <end position="164"/>
    </location>
</feature>
<organism evidence="3 4">
    <name type="scientific">Rhodosorus marinus</name>
    <dbReference type="NCBI Taxonomy" id="101924"/>
    <lineage>
        <taxon>Eukaryota</taxon>
        <taxon>Rhodophyta</taxon>
        <taxon>Stylonematophyceae</taxon>
        <taxon>Stylonematales</taxon>
        <taxon>Stylonemataceae</taxon>
        <taxon>Rhodosorus</taxon>
    </lineage>
</organism>
<gene>
    <name evidence="3" type="ORF">NDN08_008288</name>
</gene>
<feature type="compositionally biased region" description="Basic and acidic residues" evidence="1">
    <location>
        <begin position="108"/>
        <end position="121"/>
    </location>
</feature>
<sequence>MGPVDVLVPGGVILLLILFGWGTDLFVRRRALQKLKYMGSLGKWGPRGQSTGTPWSPQSSPASPDFNLTPKRLSFSSPSLMTPGSLASADRKFRENSTSVVSDRVKKRSPEKNRPTLDRLLKGSPGGGEAPHNRSPWSSTKSEQRTVTWSYPLSQEKDAEVPSKKGALDDSLFFKPVRPVTVEESPAFRGLYTPTWTRGSTKQRTGIPMIGLYNSSSKPSSLQNSTSRGIPASPQRSFRDV</sequence>
<dbReference type="AlphaFoldDB" id="A0AAV8V022"/>
<reference evidence="3 4" key="1">
    <citation type="journal article" date="2023" name="Nat. Commun.">
        <title>Origin of minicircular mitochondrial genomes in red algae.</title>
        <authorList>
            <person name="Lee Y."/>
            <person name="Cho C.H."/>
            <person name="Lee Y.M."/>
            <person name="Park S.I."/>
            <person name="Yang J.H."/>
            <person name="West J.A."/>
            <person name="Bhattacharya D."/>
            <person name="Yoon H.S."/>
        </authorList>
    </citation>
    <scope>NUCLEOTIDE SEQUENCE [LARGE SCALE GENOMIC DNA]</scope>
    <source>
        <strain evidence="3 4">CCMP1338</strain>
        <tissue evidence="3">Whole cell</tissue>
    </source>
</reference>
<evidence type="ECO:0000313" key="4">
    <source>
        <dbReference type="Proteomes" id="UP001157974"/>
    </source>
</evidence>